<evidence type="ECO:0000259" key="1">
    <source>
        <dbReference type="Pfam" id="PF13406"/>
    </source>
</evidence>
<proteinExistence type="predicted"/>
<dbReference type="Gene3D" id="1.10.8.350">
    <property type="entry name" value="Bacterial muramidase"/>
    <property type="match status" value="1"/>
</dbReference>
<gene>
    <name evidence="2" type="ORF">FN961_06345</name>
</gene>
<name>A0A553JS47_SHEHA</name>
<dbReference type="GO" id="GO:0009253">
    <property type="term" value="P:peptidoglycan catabolic process"/>
    <property type="evidence" value="ECO:0007669"/>
    <property type="project" value="TreeGrafter"/>
</dbReference>
<dbReference type="InterPro" id="IPR023346">
    <property type="entry name" value="Lysozyme-like_dom_sf"/>
</dbReference>
<reference evidence="3" key="1">
    <citation type="submission" date="2019-07" db="EMBL/GenBank/DDBJ databases">
        <title>Shewanella sp. YLB-08 draft genomic sequence.</title>
        <authorList>
            <person name="Yu L."/>
        </authorList>
    </citation>
    <scope>NUCLEOTIDE SEQUENCE [LARGE SCALE GENOMIC DNA]</scope>
    <source>
        <strain evidence="3">JCM 20706</strain>
    </source>
</reference>
<protein>
    <submittedName>
        <fullName evidence="2">Lytic murein transglycosylase</fullName>
    </submittedName>
</protein>
<dbReference type="InterPro" id="IPR031304">
    <property type="entry name" value="SLT_2"/>
</dbReference>
<dbReference type="SUPFAM" id="SSF53955">
    <property type="entry name" value="Lysozyme-like"/>
    <property type="match status" value="1"/>
</dbReference>
<dbReference type="GO" id="GO:0008933">
    <property type="term" value="F:peptidoglycan lytic transglycosylase activity"/>
    <property type="evidence" value="ECO:0007669"/>
    <property type="project" value="TreeGrafter"/>
</dbReference>
<accession>A0A553JS47</accession>
<organism evidence="2 3">
    <name type="scientific">Shewanella hanedai</name>
    <name type="common">Alteromonas hanedai</name>
    <dbReference type="NCBI Taxonomy" id="25"/>
    <lineage>
        <taxon>Bacteria</taxon>
        <taxon>Pseudomonadati</taxon>
        <taxon>Pseudomonadota</taxon>
        <taxon>Gammaproteobacteria</taxon>
        <taxon>Alteromonadales</taxon>
        <taxon>Shewanellaceae</taxon>
        <taxon>Shewanella</taxon>
    </lineage>
</organism>
<keyword evidence="3" id="KW-1185">Reference proteome</keyword>
<dbReference type="EMBL" id="VKGK01000005">
    <property type="protein sequence ID" value="TRY15286.1"/>
    <property type="molecule type" value="Genomic_DNA"/>
</dbReference>
<dbReference type="Gene3D" id="1.10.530.10">
    <property type="match status" value="1"/>
</dbReference>
<dbReference type="InterPro" id="IPR011970">
    <property type="entry name" value="MltB_2"/>
</dbReference>
<dbReference type="InterPro" id="IPR043426">
    <property type="entry name" value="MltB-like"/>
</dbReference>
<comment type="caution">
    <text evidence="2">The sequence shown here is derived from an EMBL/GenBank/DDBJ whole genome shotgun (WGS) entry which is preliminary data.</text>
</comment>
<dbReference type="PANTHER" id="PTHR30163">
    <property type="entry name" value="MEMBRANE-BOUND LYTIC MUREIN TRANSGLYCOSYLASE B"/>
    <property type="match status" value="1"/>
</dbReference>
<dbReference type="RefSeq" id="WP_143563716.1">
    <property type="nucleotide sequence ID" value="NZ_BMPL01000004.1"/>
</dbReference>
<dbReference type="Proteomes" id="UP000318126">
    <property type="component" value="Unassembled WGS sequence"/>
</dbReference>
<dbReference type="NCBIfam" id="TIGR02283">
    <property type="entry name" value="MltB_2"/>
    <property type="match status" value="1"/>
</dbReference>
<sequence length="334" mass="37537">MTGIDLKAISVTCMLILGLQQTVLAQESKLKPSFSDYLSSLKHEAKENGIDERTIESSFPQIKLFRTAQDSNKAPVKAATSLESFIPEKVPESKVSEARVLYQQYRAELKTIGREYDVQPRFIFALWGLESNFGADVSQYPLLSVTASRAFDDPDCIKCKNEFFATLKILEQESLQVSELLGSSKGSLGQTDFLPSHYLKYAQDGDGDGKKELWSNPHDVFASLAHYLQQVGWKGQETWGRQVLLPDNFDESLSSSAISKRFSQWTELGVTRYNGSVLPKRDDMLVSLIIPDGAKGRAYLIYDNYRALIKRMDSDYHALSVAYLSEKIKSSEIN</sequence>
<evidence type="ECO:0000313" key="2">
    <source>
        <dbReference type="EMBL" id="TRY15286.1"/>
    </source>
</evidence>
<evidence type="ECO:0000313" key="3">
    <source>
        <dbReference type="Proteomes" id="UP000318126"/>
    </source>
</evidence>
<dbReference type="AlphaFoldDB" id="A0A553JS47"/>
<dbReference type="OrthoDB" id="9772911at2"/>
<feature type="domain" description="Transglycosylase SLT" evidence="1">
    <location>
        <begin position="34"/>
        <end position="326"/>
    </location>
</feature>
<dbReference type="Pfam" id="PF13406">
    <property type="entry name" value="SLT_2"/>
    <property type="match status" value="1"/>
</dbReference>
<dbReference type="PANTHER" id="PTHR30163:SF8">
    <property type="entry name" value="LYTIC MUREIN TRANSGLYCOSYLASE"/>
    <property type="match status" value="1"/>
</dbReference>